<organism evidence="13 14">
    <name type="scientific">Flavobacterium fluvii</name>
    <dbReference type="NCBI Taxonomy" id="468056"/>
    <lineage>
        <taxon>Bacteria</taxon>
        <taxon>Pseudomonadati</taxon>
        <taxon>Bacteroidota</taxon>
        <taxon>Flavobacteriia</taxon>
        <taxon>Flavobacteriales</taxon>
        <taxon>Flavobacteriaceae</taxon>
        <taxon>Flavobacterium</taxon>
    </lineage>
</organism>
<keyword evidence="3" id="KW-0597">Phosphoprotein</keyword>
<evidence type="ECO:0000256" key="8">
    <source>
        <dbReference type="ARBA" id="ARBA00023012"/>
    </source>
</evidence>
<dbReference type="GO" id="GO:0046983">
    <property type="term" value="F:protein dimerization activity"/>
    <property type="evidence" value="ECO:0007669"/>
    <property type="project" value="InterPro"/>
</dbReference>
<dbReference type="InterPro" id="IPR011712">
    <property type="entry name" value="Sig_transdc_His_kin_sub3_dim/P"/>
</dbReference>
<evidence type="ECO:0000256" key="3">
    <source>
        <dbReference type="ARBA" id="ARBA00022553"/>
    </source>
</evidence>
<dbReference type="InterPro" id="IPR005467">
    <property type="entry name" value="His_kinase_dom"/>
</dbReference>
<dbReference type="Pfam" id="PF07730">
    <property type="entry name" value="HisKA_3"/>
    <property type="match status" value="1"/>
</dbReference>
<keyword evidence="8" id="KW-0902">Two-component regulatory system</keyword>
<evidence type="ECO:0000256" key="6">
    <source>
        <dbReference type="ARBA" id="ARBA00022777"/>
    </source>
</evidence>
<dbReference type="Gene3D" id="3.30.565.10">
    <property type="entry name" value="Histidine kinase-like ATPase, C-terminal domain"/>
    <property type="match status" value="1"/>
</dbReference>
<keyword evidence="5" id="KW-0547">Nucleotide-binding</keyword>
<evidence type="ECO:0000256" key="7">
    <source>
        <dbReference type="ARBA" id="ARBA00022840"/>
    </source>
</evidence>
<dbReference type="GO" id="GO:0016020">
    <property type="term" value="C:membrane"/>
    <property type="evidence" value="ECO:0007669"/>
    <property type="project" value="InterPro"/>
</dbReference>
<evidence type="ECO:0000313" key="14">
    <source>
        <dbReference type="Proteomes" id="UP000184516"/>
    </source>
</evidence>
<keyword evidence="11" id="KW-0812">Transmembrane</keyword>
<evidence type="ECO:0000256" key="5">
    <source>
        <dbReference type="ARBA" id="ARBA00022741"/>
    </source>
</evidence>
<evidence type="ECO:0000259" key="12">
    <source>
        <dbReference type="PROSITE" id="PS50109"/>
    </source>
</evidence>
<dbReference type="GO" id="GO:0005524">
    <property type="term" value="F:ATP binding"/>
    <property type="evidence" value="ECO:0007669"/>
    <property type="project" value="UniProtKB-KW"/>
</dbReference>
<proteinExistence type="predicted"/>
<dbReference type="Gene3D" id="1.25.40.10">
    <property type="entry name" value="Tetratricopeptide repeat domain"/>
    <property type="match status" value="2"/>
</dbReference>
<dbReference type="EMBL" id="FQWB01000001">
    <property type="protein sequence ID" value="SHF78325.1"/>
    <property type="molecule type" value="Genomic_DNA"/>
</dbReference>
<dbReference type="GO" id="GO:0000155">
    <property type="term" value="F:phosphorelay sensor kinase activity"/>
    <property type="evidence" value="ECO:0007669"/>
    <property type="project" value="InterPro"/>
</dbReference>
<dbReference type="STRING" id="468056.SAMN05443549_101331"/>
<dbReference type="InterPro" id="IPR003594">
    <property type="entry name" value="HATPase_dom"/>
</dbReference>
<dbReference type="Pfam" id="PF13424">
    <property type="entry name" value="TPR_12"/>
    <property type="match status" value="1"/>
</dbReference>
<name>A0A1M5EGF8_9FLAO</name>
<dbReference type="InterPro" id="IPR036890">
    <property type="entry name" value="HATPase_C_sf"/>
</dbReference>
<evidence type="ECO:0000256" key="9">
    <source>
        <dbReference type="PROSITE-ProRule" id="PRU00339"/>
    </source>
</evidence>
<dbReference type="Pfam" id="PF02518">
    <property type="entry name" value="HATPase_c"/>
    <property type="match status" value="1"/>
</dbReference>
<dbReference type="PANTHER" id="PTHR24421:SF10">
    <property type="entry name" value="NITRATE_NITRITE SENSOR PROTEIN NARQ"/>
    <property type="match status" value="1"/>
</dbReference>
<feature type="repeat" description="TPR" evidence="9">
    <location>
        <begin position="255"/>
        <end position="288"/>
    </location>
</feature>
<keyword evidence="7" id="KW-0067">ATP-binding</keyword>
<keyword evidence="6 13" id="KW-0418">Kinase</keyword>
<reference evidence="14" key="1">
    <citation type="submission" date="2016-11" db="EMBL/GenBank/DDBJ databases">
        <authorList>
            <person name="Varghese N."/>
            <person name="Submissions S."/>
        </authorList>
    </citation>
    <scope>NUCLEOTIDE SEQUENCE [LARGE SCALE GENOMIC DNA]</scope>
    <source>
        <strain evidence="14">DSM 19978</strain>
    </source>
</reference>
<sequence length="696" mass="79809">MIAFFCVNSFSIFEAIQDELLKNTYYIIILFLVAFVACTKKNSEKNTLTLQEDSLATYLSKANDFSSAAMKRQDYIEKAFNIIINQPNDSLQKVNLFRVANRYYNLDDWEGYHKITLMVLEKSISSKDTVNIAKAYTYLGDYYGSQGVSDSAFSSYLKAEKMFVHLNDNLNLARTRLKKALLQYNEIDLAGSEMSVLKALSVNKEKNANEILYECYNLLGLIYNEKGDFGTAIEFHTKALKLNDEEIPIGIQSKATSMNNLGLVYQNLNQHKLAVPYFQKGLEQKEDLIIYKPSLYGMLLDNLGYSRYKLKSAEGLPELFYESLKIRDSLHLTSGIIISQIHLSEYFASNKDTIKALQYSNKALAVARNSKNFRNLLLPLKQLSIIEPTKAASYNKEYIQINDSLQKADRKIADKFSRIEYETDEIKQENSDLTTQNRNLVYIFGSVLILGMFLYIIKAQKAKNRELLYKQEQQKANEEIYNLMISQQNDVETIRVKEKKRVAQELHDGVLGRMFGVRMNLDSLNKIHDESASVQRNSYLTELKNIEQDIREISHDLNREKSELINNFVAIVDNLFEEQKNTFKAKLVSNIDSSIKWEAVSNAVKINLYRIIQESLQNINKYANANVVKVEFKKETDNLFLQISDDGIGFNVNRAKKGIGLQNMLSRINECRGTFEIKSKKGEGTIITVTVPNIKQ</sequence>
<evidence type="ECO:0000313" key="13">
    <source>
        <dbReference type="EMBL" id="SHF78325.1"/>
    </source>
</evidence>
<dbReference type="SMART" id="SM00387">
    <property type="entry name" value="HATPase_c"/>
    <property type="match status" value="1"/>
</dbReference>
<keyword evidence="11" id="KW-0472">Membrane</keyword>
<feature type="transmembrane region" description="Helical" evidence="11">
    <location>
        <begin position="440"/>
        <end position="457"/>
    </location>
</feature>
<dbReference type="Proteomes" id="UP000184516">
    <property type="component" value="Unassembled WGS sequence"/>
</dbReference>
<evidence type="ECO:0000256" key="10">
    <source>
        <dbReference type="SAM" id="Coils"/>
    </source>
</evidence>
<keyword evidence="14" id="KW-1185">Reference proteome</keyword>
<dbReference type="PANTHER" id="PTHR24421">
    <property type="entry name" value="NITRATE/NITRITE SENSOR PROTEIN NARX-RELATED"/>
    <property type="match status" value="1"/>
</dbReference>
<keyword evidence="4" id="KW-0808">Transferase</keyword>
<dbReference type="EC" id="2.7.13.3" evidence="2"/>
<evidence type="ECO:0000256" key="2">
    <source>
        <dbReference type="ARBA" id="ARBA00012438"/>
    </source>
</evidence>
<feature type="repeat" description="TPR" evidence="9">
    <location>
        <begin position="213"/>
        <end position="246"/>
    </location>
</feature>
<feature type="coiled-coil region" evidence="10">
    <location>
        <begin position="536"/>
        <end position="563"/>
    </location>
</feature>
<evidence type="ECO:0000256" key="1">
    <source>
        <dbReference type="ARBA" id="ARBA00000085"/>
    </source>
</evidence>
<comment type="catalytic activity">
    <reaction evidence="1">
        <text>ATP + protein L-histidine = ADP + protein N-phospho-L-histidine.</text>
        <dbReference type="EC" id="2.7.13.3"/>
    </reaction>
</comment>
<keyword evidence="10" id="KW-0175">Coiled coil</keyword>
<dbReference type="PROSITE" id="PS50109">
    <property type="entry name" value="HIS_KIN"/>
    <property type="match status" value="1"/>
</dbReference>
<dbReference type="SUPFAM" id="SSF55874">
    <property type="entry name" value="ATPase domain of HSP90 chaperone/DNA topoisomerase II/histidine kinase"/>
    <property type="match status" value="1"/>
</dbReference>
<protein>
    <recommendedName>
        <fullName evidence="2">histidine kinase</fullName>
        <ecNumber evidence="2">2.7.13.3</ecNumber>
    </recommendedName>
</protein>
<keyword evidence="11" id="KW-1133">Transmembrane helix</keyword>
<dbReference type="SUPFAM" id="SSF48452">
    <property type="entry name" value="TPR-like"/>
    <property type="match status" value="2"/>
</dbReference>
<dbReference type="CDD" id="cd16917">
    <property type="entry name" value="HATPase_UhpB-NarQ-NarX-like"/>
    <property type="match status" value="1"/>
</dbReference>
<dbReference type="InterPro" id="IPR011990">
    <property type="entry name" value="TPR-like_helical_dom_sf"/>
</dbReference>
<dbReference type="Gene3D" id="1.20.5.1930">
    <property type="match status" value="1"/>
</dbReference>
<accession>A0A1M5EGF8</accession>
<dbReference type="AlphaFoldDB" id="A0A1M5EGF8"/>
<keyword evidence="9" id="KW-0802">TPR repeat</keyword>
<evidence type="ECO:0000256" key="4">
    <source>
        <dbReference type="ARBA" id="ARBA00022679"/>
    </source>
</evidence>
<feature type="domain" description="Histidine kinase" evidence="12">
    <location>
        <begin position="608"/>
        <end position="695"/>
    </location>
</feature>
<gene>
    <name evidence="13" type="ORF">SAMN05443549_101331</name>
</gene>
<dbReference type="SMART" id="SM00028">
    <property type="entry name" value="TPR"/>
    <property type="match status" value="4"/>
</dbReference>
<dbReference type="InterPro" id="IPR050482">
    <property type="entry name" value="Sensor_HK_TwoCompSys"/>
</dbReference>
<evidence type="ECO:0000256" key="11">
    <source>
        <dbReference type="SAM" id="Phobius"/>
    </source>
</evidence>
<dbReference type="PROSITE" id="PS50005">
    <property type="entry name" value="TPR"/>
    <property type="match status" value="2"/>
</dbReference>
<dbReference type="InterPro" id="IPR019734">
    <property type="entry name" value="TPR_rpt"/>
</dbReference>